<dbReference type="AlphaFoldDB" id="A0A7X3LSM1"/>
<keyword evidence="2" id="KW-0812">Transmembrane</keyword>
<sequence>MSVAKAEPAQTSPRETGAREGTKIQGRIDAFEDGRLYGWAWDAVHPESRMTIQVFLDGRRLVTTVADTPRVDLRRNGIGDGAYAFDLELPQEAKASPDGLSVVAVSPLDGSKQALRQPEAGERAAEAAIALPLARVMEKLDRLLAAQRQIAVGQRDATALLKDTTSRLDTLASTDGELGEALALLRGGQGDLSQRVQDLEVFLVRFDTTLKAFEDRLADLADRRSGGAPLHFMLLATLVGAVVGMIGAMIAGF</sequence>
<proteinExistence type="predicted"/>
<dbReference type="RefSeq" id="WP_160774585.1">
    <property type="nucleotide sequence ID" value="NZ_WUMV01000002.1"/>
</dbReference>
<organism evidence="3 4">
    <name type="scientific">Stappia sediminis</name>
    <dbReference type="NCBI Taxonomy" id="2692190"/>
    <lineage>
        <taxon>Bacteria</taxon>
        <taxon>Pseudomonadati</taxon>
        <taxon>Pseudomonadota</taxon>
        <taxon>Alphaproteobacteria</taxon>
        <taxon>Hyphomicrobiales</taxon>
        <taxon>Stappiaceae</taxon>
        <taxon>Stappia</taxon>
    </lineage>
</organism>
<evidence type="ECO:0000256" key="1">
    <source>
        <dbReference type="SAM" id="MobiDB-lite"/>
    </source>
</evidence>
<gene>
    <name evidence="3" type="ORF">GR183_05530</name>
</gene>
<accession>A0A7X3LSM1</accession>
<evidence type="ECO:0000256" key="2">
    <source>
        <dbReference type="SAM" id="Phobius"/>
    </source>
</evidence>
<dbReference type="EMBL" id="WUMV01000002">
    <property type="protein sequence ID" value="MXN64357.1"/>
    <property type="molecule type" value="Genomic_DNA"/>
</dbReference>
<name>A0A7X3LSM1_9HYPH</name>
<evidence type="ECO:0008006" key="5">
    <source>
        <dbReference type="Google" id="ProtNLM"/>
    </source>
</evidence>
<feature type="transmembrane region" description="Helical" evidence="2">
    <location>
        <begin position="232"/>
        <end position="251"/>
    </location>
</feature>
<comment type="caution">
    <text evidence="3">The sequence shown here is derived from an EMBL/GenBank/DDBJ whole genome shotgun (WGS) entry which is preliminary data.</text>
</comment>
<dbReference type="Proteomes" id="UP000433101">
    <property type="component" value="Unassembled WGS sequence"/>
</dbReference>
<keyword evidence="4" id="KW-1185">Reference proteome</keyword>
<evidence type="ECO:0000313" key="3">
    <source>
        <dbReference type="EMBL" id="MXN64357.1"/>
    </source>
</evidence>
<evidence type="ECO:0000313" key="4">
    <source>
        <dbReference type="Proteomes" id="UP000433101"/>
    </source>
</evidence>
<feature type="region of interest" description="Disordered" evidence="1">
    <location>
        <begin position="1"/>
        <end position="24"/>
    </location>
</feature>
<reference evidence="3 4" key="1">
    <citation type="submission" date="2019-12" db="EMBL/GenBank/DDBJ databases">
        <authorList>
            <person name="Li M."/>
        </authorList>
    </citation>
    <scope>NUCLEOTIDE SEQUENCE [LARGE SCALE GENOMIC DNA]</scope>
    <source>
        <strain evidence="3 4">GBMRC 2046</strain>
    </source>
</reference>
<protein>
    <recommendedName>
        <fullName evidence="5">Membrane-anchored protein</fullName>
    </recommendedName>
</protein>
<keyword evidence="2" id="KW-0472">Membrane</keyword>
<keyword evidence="2" id="KW-1133">Transmembrane helix</keyword>